<proteinExistence type="predicted"/>
<organism evidence="2 3">
    <name type="scientific">Actinomadura gamaensis</name>
    <dbReference type="NCBI Taxonomy" id="1763541"/>
    <lineage>
        <taxon>Bacteria</taxon>
        <taxon>Bacillati</taxon>
        <taxon>Actinomycetota</taxon>
        <taxon>Actinomycetes</taxon>
        <taxon>Streptosporangiales</taxon>
        <taxon>Thermomonosporaceae</taxon>
        <taxon>Actinomadura</taxon>
    </lineage>
</organism>
<evidence type="ECO:0000256" key="1">
    <source>
        <dbReference type="SAM" id="Phobius"/>
    </source>
</evidence>
<dbReference type="RefSeq" id="WP_378258530.1">
    <property type="nucleotide sequence ID" value="NZ_JBHSIT010000007.1"/>
</dbReference>
<keyword evidence="3" id="KW-1185">Reference proteome</keyword>
<keyword evidence="1" id="KW-0812">Transmembrane</keyword>
<evidence type="ECO:0000313" key="2">
    <source>
        <dbReference type="EMBL" id="MFC4910296.1"/>
    </source>
</evidence>
<protein>
    <submittedName>
        <fullName evidence="2">Uncharacterized protein</fullName>
    </submittedName>
</protein>
<evidence type="ECO:0000313" key="3">
    <source>
        <dbReference type="Proteomes" id="UP001595872"/>
    </source>
</evidence>
<keyword evidence="1" id="KW-1133">Transmembrane helix</keyword>
<reference evidence="3" key="1">
    <citation type="journal article" date="2019" name="Int. J. Syst. Evol. Microbiol.">
        <title>The Global Catalogue of Microorganisms (GCM) 10K type strain sequencing project: providing services to taxonomists for standard genome sequencing and annotation.</title>
        <authorList>
            <consortium name="The Broad Institute Genomics Platform"/>
            <consortium name="The Broad Institute Genome Sequencing Center for Infectious Disease"/>
            <person name="Wu L."/>
            <person name="Ma J."/>
        </authorList>
    </citation>
    <scope>NUCLEOTIDE SEQUENCE [LARGE SCALE GENOMIC DNA]</scope>
    <source>
        <strain evidence="3">KLKA75</strain>
    </source>
</reference>
<feature type="transmembrane region" description="Helical" evidence="1">
    <location>
        <begin position="28"/>
        <end position="46"/>
    </location>
</feature>
<sequence length="56" mass="6241">MGQGKIRHAVAKVRPVVRKVRRDRRRQAVVVVVFALLVSGMELLALKLGSFNVPFA</sequence>
<keyword evidence="1" id="KW-0472">Membrane</keyword>
<dbReference type="Proteomes" id="UP001595872">
    <property type="component" value="Unassembled WGS sequence"/>
</dbReference>
<dbReference type="EMBL" id="JBHSIT010000007">
    <property type="protein sequence ID" value="MFC4910296.1"/>
    <property type="molecule type" value="Genomic_DNA"/>
</dbReference>
<comment type="caution">
    <text evidence="2">The sequence shown here is derived from an EMBL/GenBank/DDBJ whole genome shotgun (WGS) entry which is preliminary data.</text>
</comment>
<gene>
    <name evidence="2" type="ORF">ACFPCY_23490</name>
</gene>
<accession>A0ABV9U3W9</accession>
<name>A0ABV9U3W9_9ACTN</name>